<reference evidence="1 2" key="1">
    <citation type="submission" date="2019-11" db="EMBL/GenBank/DDBJ databases">
        <title>Whole genome sequence of Oryza granulata.</title>
        <authorList>
            <person name="Li W."/>
        </authorList>
    </citation>
    <scope>NUCLEOTIDE SEQUENCE [LARGE SCALE GENOMIC DNA]</scope>
    <source>
        <strain evidence="2">cv. Menghai</strain>
        <tissue evidence="1">Leaf</tissue>
    </source>
</reference>
<dbReference type="EMBL" id="SPHZ02000009">
    <property type="protein sequence ID" value="KAF0900583.1"/>
    <property type="molecule type" value="Genomic_DNA"/>
</dbReference>
<evidence type="ECO:0000313" key="1">
    <source>
        <dbReference type="EMBL" id="KAF0900583.1"/>
    </source>
</evidence>
<organism evidence="1 2">
    <name type="scientific">Oryza meyeriana var. granulata</name>
    <dbReference type="NCBI Taxonomy" id="110450"/>
    <lineage>
        <taxon>Eukaryota</taxon>
        <taxon>Viridiplantae</taxon>
        <taxon>Streptophyta</taxon>
        <taxon>Embryophyta</taxon>
        <taxon>Tracheophyta</taxon>
        <taxon>Spermatophyta</taxon>
        <taxon>Magnoliopsida</taxon>
        <taxon>Liliopsida</taxon>
        <taxon>Poales</taxon>
        <taxon>Poaceae</taxon>
        <taxon>BOP clade</taxon>
        <taxon>Oryzoideae</taxon>
        <taxon>Oryzeae</taxon>
        <taxon>Oryzinae</taxon>
        <taxon>Oryza</taxon>
        <taxon>Oryza meyeriana</taxon>
    </lineage>
</organism>
<name>A0A6G1CLU9_9ORYZ</name>
<proteinExistence type="predicted"/>
<evidence type="ECO:0000313" key="2">
    <source>
        <dbReference type="Proteomes" id="UP000479710"/>
    </source>
</evidence>
<dbReference type="Proteomes" id="UP000479710">
    <property type="component" value="Unassembled WGS sequence"/>
</dbReference>
<dbReference type="AlphaFoldDB" id="A0A6G1CLU9"/>
<keyword evidence="2" id="KW-1185">Reference proteome</keyword>
<gene>
    <name evidence="1" type="ORF">E2562_033049</name>
</gene>
<comment type="caution">
    <text evidence="1">The sequence shown here is derived from an EMBL/GenBank/DDBJ whole genome shotgun (WGS) entry which is preliminary data.</text>
</comment>
<sequence length="196" mass="21212">MWWRVRTQEVAARQEVASAHRKEEAVAAAYRAAGGFVLYINSTDPTAASPIALDPASTGHRPLRSVLFSARVYFLFQETTARGRVLLALPPAPWIPATFSAWAATVVNPVGLQGISLAVEEPIQADGIREFLRQPDGMESLLNSIAELGAGGVEDQHVQVVLVLDLRVAPTCTNCIVEMPFFRVVIALACELKFSG</sequence>
<protein>
    <submittedName>
        <fullName evidence="1">Uncharacterized protein</fullName>
    </submittedName>
</protein>
<accession>A0A6G1CLU9</accession>